<dbReference type="EMBL" id="JAAAJB010000100">
    <property type="protein sequence ID" value="KAG0266172.1"/>
    <property type="molecule type" value="Genomic_DNA"/>
</dbReference>
<dbReference type="Proteomes" id="UP000807716">
    <property type="component" value="Unassembled WGS sequence"/>
</dbReference>
<organism evidence="2 3">
    <name type="scientific">Actinomortierella ambigua</name>
    <dbReference type="NCBI Taxonomy" id="1343610"/>
    <lineage>
        <taxon>Eukaryota</taxon>
        <taxon>Fungi</taxon>
        <taxon>Fungi incertae sedis</taxon>
        <taxon>Mucoromycota</taxon>
        <taxon>Mortierellomycotina</taxon>
        <taxon>Mortierellomycetes</taxon>
        <taxon>Mortierellales</taxon>
        <taxon>Mortierellaceae</taxon>
        <taxon>Actinomortierella</taxon>
    </lineage>
</organism>
<dbReference type="AlphaFoldDB" id="A0A9P6QFN0"/>
<gene>
    <name evidence="2" type="ORF">DFQ27_000124</name>
</gene>
<protein>
    <submittedName>
        <fullName evidence="2">Uncharacterized protein</fullName>
    </submittedName>
</protein>
<reference evidence="2" key="1">
    <citation type="journal article" date="2020" name="Fungal Divers.">
        <title>Resolving the Mortierellaceae phylogeny through synthesis of multi-gene phylogenetics and phylogenomics.</title>
        <authorList>
            <person name="Vandepol N."/>
            <person name="Liber J."/>
            <person name="Desiro A."/>
            <person name="Na H."/>
            <person name="Kennedy M."/>
            <person name="Barry K."/>
            <person name="Grigoriev I.V."/>
            <person name="Miller A.N."/>
            <person name="O'Donnell K."/>
            <person name="Stajich J.E."/>
            <person name="Bonito G."/>
        </authorList>
    </citation>
    <scope>NUCLEOTIDE SEQUENCE</scope>
    <source>
        <strain evidence="2">BC1065</strain>
    </source>
</reference>
<keyword evidence="3" id="KW-1185">Reference proteome</keyword>
<proteinExistence type="predicted"/>
<sequence length="88" mass="9825">MEELLFSRGNSGLWGSDLQTILTRASRLRLLCVTSVTSRSMIAARDIISSKWATASLKYIDIQIRVPRADEDVPPDSPALHASRDLQR</sequence>
<comment type="caution">
    <text evidence="2">The sequence shown here is derived from an EMBL/GenBank/DDBJ whole genome shotgun (WGS) entry which is preliminary data.</text>
</comment>
<feature type="region of interest" description="Disordered" evidence="1">
    <location>
        <begin position="69"/>
        <end position="88"/>
    </location>
</feature>
<evidence type="ECO:0000313" key="2">
    <source>
        <dbReference type="EMBL" id="KAG0266172.1"/>
    </source>
</evidence>
<evidence type="ECO:0000313" key="3">
    <source>
        <dbReference type="Proteomes" id="UP000807716"/>
    </source>
</evidence>
<dbReference type="OrthoDB" id="2366709at2759"/>
<evidence type="ECO:0000256" key="1">
    <source>
        <dbReference type="SAM" id="MobiDB-lite"/>
    </source>
</evidence>
<name>A0A9P6QFN0_9FUNG</name>
<accession>A0A9P6QFN0</accession>